<evidence type="ECO:0000313" key="1">
    <source>
        <dbReference type="EMBL" id="TPG60085.1"/>
    </source>
</evidence>
<accession>A0A502GDU6</accession>
<keyword evidence="2" id="KW-1185">Reference proteome</keyword>
<dbReference type="AlphaFoldDB" id="A0A502GDU6"/>
<protein>
    <submittedName>
        <fullName evidence="1">Uncharacterized protein</fullName>
    </submittedName>
</protein>
<dbReference type="Proteomes" id="UP000317663">
    <property type="component" value="Unassembled WGS sequence"/>
</dbReference>
<organism evidence="1 2">
    <name type="scientific">Ewingella americana</name>
    <dbReference type="NCBI Taxonomy" id="41202"/>
    <lineage>
        <taxon>Bacteria</taxon>
        <taxon>Pseudomonadati</taxon>
        <taxon>Pseudomonadota</taxon>
        <taxon>Gammaproteobacteria</taxon>
        <taxon>Enterobacterales</taxon>
        <taxon>Yersiniaceae</taxon>
        <taxon>Ewingella</taxon>
    </lineage>
</organism>
<name>A0A502GDU6_9GAMM</name>
<sequence length="112" mass="13042">MASSEDINARLQRLLELSNLLDQQERSEPYLQLRKRTQVTELLDMRRRQIEKEAKQKLSLARKQIHSITLFSANFPKQAQSTESINSKEYSGNNPVLKELFAKLNKNPSDQK</sequence>
<dbReference type="EMBL" id="RCZD01000008">
    <property type="protein sequence ID" value="TPG60085.1"/>
    <property type="molecule type" value="Genomic_DNA"/>
</dbReference>
<comment type="caution">
    <text evidence="1">The sequence shown here is derived from an EMBL/GenBank/DDBJ whole genome shotgun (WGS) entry which is preliminary data.</text>
</comment>
<gene>
    <name evidence="1" type="ORF">EAH77_16080</name>
</gene>
<reference evidence="1 2" key="1">
    <citation type="journal article" date="2019" name="Environ. Microbiol.">
        <title>Species interactions and distinct microbial communities in high Arctic permafrost affected cryosols are associated with the CH4 and CO2 gas fluxes.</title>
        <authorList>
            <person name="Altshuler I."/>
            <person name="Hamel J."/>
            <person name="Turney S."/>
            <person name="Magnuson E."/>
            <person name="Levesque R."/>
            <person name="Greer C."/>
            <person name="Whyte L.G."/>
        </authorList>
    </citation>
    <scope>NUCLEOTIDE SEQUENCE [LARGE SCALE GENOMIC DNA]</scope>
    <source>
        <strain evidence="1 2">E4</strain>
    </source>
</reference>
<dbReference type="RefSeq" id="WP_140473812.1">
    <property type="nucleotide sequence ID" value="NZ_RCZD01000008.1"/>
</dbReference>
<proteinExistence type="predicted"/>
<evidence type="ECO:0000313" key="2">
    <source>
        <dbReference type="Proteomes" id="UP000317663"/>
    </source>
</evidence>